<evidence type="ECO:0000313" key="2">
    <source>
        <dbReference type="EMBL" id="GMF10921.1"/>
    </source>
</evidence>
<dbReference type="OrthoDB" id="152136at2759"/>
<protein>
    <submittedName>
        <fullName evidence="2">Unnamed protein product</fullName>
    </submittedName>
</protein>
<name>A0A9W6TD10_9STRA</name>
<reference evidence="2" key="1">
    <citation type="submission" date="2023-04" db="EMBL/GenBank/DDBJ databases">
        <title>Phytophthora lilii NBRC 32176.</title>
        <authorList>
            <person name="Ichikawa N."/>
            <person name="Sato H."/>
            <person name="Tonouchi N."/>
        </authorList>
    </citation>
    <scope>NUCLEOTIDE SEQUENCE</scope>
    <source>
        <strain evidence="2">NBRC 32176</strain>
    </source>
</reference>
<keyword evidence="3" id="KW-1185">Reference proteome</keyword>
<evidence type="ECO:0000313" key="3">
    <source>
        <dbReference type="Proteomes" id="UP001165083"/>
    </source>
</evidence>
<comment type="caution">
    <text evidence="2">The sequence shown here is derived from an EMBL/GenBank/DDBJ whole genome shotgun (WGS) entry which is preliminary data.</text>
</comment>
<dbReference type="Proteomes" id="UP001165083">
    <property type="component" value="Unassembled WGS sequence"/>
</dbReference>
<sequence>MEHRQDAAAAAVAAARPGSVFRLYQEGLTPDQVLQLCYLRRRAPRRLSSRIEDEFVLPRPEIKIASLLPPVDASLKQLVGAAPASAPSSASAAATSAPSDAGLDRARESARLHFLHPGAAAVDVVRQWSMLAERDWLQIHRSLQRAKQPQEGQDDEMTGLAAVQLPSIADVCWTLEQCRSDAFACFVWDHLLVPLLQRCADSQSAAAEHERLLALLVNHPTLASLSPKDFRAKVRARNLRQVDDDLGAQAELALTQQQDGASPRRSEENGGEAGHRQNQQAEHSSSKGQVQAACVQSSVAVAHEYGFSFKKLQPKPGEGKKKTTARPSEKPAFSVAKPFLGKFSVCGLAKRSLVPASEAWARTSKTPSTTPRTESGLPLAFRADTKSSAAKKRKTLESRTHEHKSNAFPSKNRRTENNGSFEQKSSFRIDARTEKLAVKGSDTFRAGLSLSGNKAMKQSRDLVKKRGLLLTSVDVDPEPKRLKQMAQIYASMKACLISNSNTFVRKAQVSESLLDALTDLMAEEGGIGIDKLNFDMNIDIDVGDAFLQDDEIQVLQ</sequence>
<feature type="region of interest" description="Disordered" evidence="1">
    <location>
        <begin position="383"/>
        <end position="425"/>
    </location>
</feature>
<dbReference type="EMBL" id="BSXW01000057">
    <property type="protein sequence ID" value="GMF10921.1"/>
    <property type="molecule type" value="Genomic_DNA"/>
</dbReference>
<proteinExistence type="predicted"/>
<evidence type="ECO:0000256" key="1">
    <source>
        <dbReference type="SAM" id="MobiDB-lite"/>
    </source>
</evidence>
<accession>A0A9W6TD10</accession>
<dbReference type="AlphaFoldDB" id="A0A9W6TD10"/>
<feature type="compositionally biased region" description="Polar residues" evidence="1">
    <location>
        <begin position="276"/>
        <end position="288"/>
    </location>
</feature>
<gene>
    <name evidence="2" type="ORF">Plil01_000167900</name>
</gene>
<organism evidence="2 3">
    <name type="scientific">Phytophthora lilii</name>
    <dbReference type="NCBI Taxonomy" id="2077276"/>
    <lineage>
        <taxon>Eukaryota</taxon>
        <taxon>Sar</taxon>
        <taxon>Stramenopiles</taxon>
        <taxon>Oomycota</taxon>
        <taxon>Peronosporomycetes</taxon>
        <taxon>Peronosporales</taxon>
        <taxon>Peronosporaceae</taxon>
        <taxon>Phytophthora</taxon>
    </lineage>
</organism>
<feature type="region of interest" description="Disordered" evidence="1">
    <location>
        <begin position="310"/>
        <end position="330"/>
    </location>
</feature>
<feature type="region of interest" description="Disordered" evidence="1">
    <location>
        <begin position="254"/>
        <end position="290"/>
    </location>
</feature>
<feature type="compositionally biased region" description="Basic and acidic residues" evidence="1">
    <location>
        <begin position="395"/>
        <end position="405"/>
    </location>
</feature>